<dbReference type="Gene3D" id="1.20.5.1160">
    <property type="entry name" value="Vasodilator-stimulated phosphoprotein"/>
    <property type="match status" value="1"/>
</dbReference>
<dbReference type="PANTHER" id="PTHR45616">
    <property type="entry name" value="GATA-TYPE DOMAIN-CONTAINING PROTEIN"/>
    <property type="match status" value="1"/>
</dbReference>
<name>A0A8J1MFB4_XENLA</name>
<dbReference type="Proteomes" id="UP000186698">
    <property type="component" value="Chromosome 2S"/>
</dbReference>
<dbReference type="GO" id="GO:0031424">
    <property type="term" value="P:keratinization"/>
    <property type="evidence" value="ECO:0000318"/>
    <property type="project" value="GO_Central"/>
</dbReference>
<dbReference type="GO" id="GO:0045109">
    <property type="term" value="P:intermediate filament organization"/>
    <property type="evidence" value="ECO:0000318"/>
    <property type="project" value="GO_Central"/>
</dbReference>
<keyword evidence="2 3" id="KW-0175">Coiled coil</keyword>
<feature type="coiled-coil region" evidence="3">
    <location>
        <begin position="280"/>
        <end position="321"/>
    </location>
</feature>
<evidence type="ECO:0000256" key="3">
    <source>
        <dbReference type="SAM" id="Coils"/>
    </source>
</evidence>
<dbReference type="PANTHER" id="PTHR45616:SF61">
    <property type="entry name" value="KERATIN 80"/>
    <property type="match status" value="1"/>
</dbReference>
<dbReference type="RefSeq" id="XP_041440407.1">
    <property type="nucleotide sequence ID" value="XM_041584473.1"/>
</dbReference>
<evidence type="ECO:0000256" key="1">
    <source>
        <dbReference type="ARBA" id="ARBA00022754"/>
    </source>
</evidence>
<protein>
    <submittedName>
        <fullName evidence="6">Keratin, type II cytoskeletal 80</fullName>
    </submittedName>
</protein>
<accession>A0A8J1MFB4</accession>
<evidence type="ECO:0000313" key="6">
    <source>
        <dbReference type="RefSeq" id="XP_041440407.1"/>
    </source>
</evidence>
<dbReference type="InterPro" id="IPR039008">
    <property type="entry name" value="IF_rod_dom"/>
</dbReference>
<evidence type="ECO:0000313" key="5">
    <source>
        <dbReference type="Proteomes" id="UP000186698"/>
    </source>
</evidence>
<dbReference type="GeneID" id="108709009"/>
<dbReference type="KEGG" id="xla:108709009"/>
<keyword evidence="5" id="KW-1185">Reference proteome</keyword>
<dbReference type="Pfam" id="PF00038">
    <property type="entry name" value="Filament"/>
    <property type="match status" value="1"/>
</dbReference>
<dbReference type="AlphaFoldDB" id="A0A8J1MFB4"/>
<proteinExistence type="predicted"/>
<dbReference type="SMART" id="SM01391">
    <property type="entry name" value="Filament"/>
    <property type="match status" value="1"/>
</dbReference>
<dbReference type="Gene3D" id="1.20.5.500">
    <property type="entry name" value="Single helix bin"/>
    <property type="match status" value="1"/>
</dbReference>
<evidence type="ECO:0000256" key="2">
    <source>
        <dbReference type="ARBA" id="ARBA00023054"/>
    </source>
</evidence>
<dbReference type="PROSITE" id="PS51842">
    <property type="entry name" value="IF_ROD_2"/>
    <property type="match status" value="1"/>
</dbReference>
<dbReference type="GO" id="GO:0030280">
    <property type="term" value="F:structural constituent of skin epidermis"/>
    <property type="evidence" value="ECO:0000318"/>
    <property type="project" value="GO_Central"/>
</dbReference>
<feature type="domain" description="IF rod" evidence="4">
    <location>
        <begin position="1"/>
        <end position="382"/>
    </location>
</feature>
<evidence type="ECO:0000259" key="4">
    <source>
        <dbReference type="PROSITE" id="PS51842"/>
    </source>
</evidence>
<dbReference type="GO" id="GO:0045095">
    <property type="term" value="C:keratin filament"/>
    <property type="evidence" value="ECO:0000318"/>
    <property type="project" value="GO_Central"/>
</dbReference>
<dbReference type="GO" id="GO:0005615">
    <property type="term" value="C:extracellular space"/>
    <property type="evidence" value="ECO:0007669"/>
    <property type="project" value="TreeGrafter"/>
</dbReference>
<keyword evidence="1" id="KW-0403">Intermediate filament</keyword>
<gene>
    <name evidence="6" type="primary">krt80.S</name>
</gene>
<dbReference type="SUPFAM" id="SSF64593">
    <property type="entry name" value="Intermediate filament protein, coiled coil region"/>
    <property type="match status" value="1"/>
</dbReference>
<organism evidence="5 6">
    <name type="scientific">Xenopus laevis</name>
    <name type="common">African clawed frog</name>
    <dbReference type="NCBI Taxonomy" id="8355"/>
    <lineage>
        <taxon>Eukaryota</taxon>
        <taxon>Metazoa</taxon>
        <taxon>Chordata</taxon>
        <taxon>Craniata</taxon>
        <taxon>Vertebrata</taxon>
        <taxon>Euteleostomi</taxon>
        <taxon>Amphibia</taxon>
        <taxon>Batrachia</taxon>
        <taxon>Anura</taxon>
        <taxon>Pipoidea</taxon>
        <taxon>Pipidae</taxon>
        <taxon>Xenopodinae</taxon>
        <taxon>Xenopus</taxon>
        <taxon>Xenopus</taxon>
    </lineage>
</organism>
<dbReference type="CTD" id="108709009"/>
<dbReference type="PRINTS" id="PR01276">
    <property type="entry name" value="TYPE2KERATIN"/>
</dbReference>
<dbReference type="Gene3D" id="1.20.5.170">
    <property type="match status" value="1"/>
</dbReference>
<reference evidence="6" key="2">
    <citation type="submission" date="2025-08" db="UniProtKB">
        <authorList>
            <consortium name="RefSeq"/>
        </authorList>
    </citation>
    <scope>IDENTIFICATION</scope>
    <source>
        <strain evidence="6">J_2021</strain>
        <tissue evidence="6">Erythrocytes</tissue>
    </source>
</reference>
<dbReference type="InterPro" id="IPR003054">
    <property type="entry name" value="Keratin_II"/>
</dbReference>
<sequence>MASYSQKSSQAFSVWQQDNSRTRDSGFPSPPPSVRCQVLSCSTNGNHSTLLEETFKSQLKITSEVHSSLHSEEAETKLRAALATFNDKIRYLEKQQEILEGRWSMVQTEETTQTDLEPLYLSYISRLLGKVKNVTQNNHQTQRQLLGMMDSINDVKDKFEDELRRRTDVEYSFVELKKALDEHSLERTELETRKLKIKEMIDLMKTVYNQELKELMEESGDISVLVNMEQSCPINLDKVVQEVKEQYERIASWNREEAQALSRNKLAEGVQRAGRYEVELKSSRSEITQLNSKIQRLRSDIQSIQSQCSQLEQEVSLAQTNSNMAFTDANAKVTEIQDVLHKAKQDVAKQLREYQELLHVKLALDVEIAAYNLLLEGEESRLQAPARVNIQHGNDVCAFTEPSRIKKYF</sequence>
<dbReference type="OrthoDB" id="2441647at2759"/>
<reference evidence="5" key="1">
    <citation type="submission" date="2024-06" db="UniProtKB">
        <authorList>
            <consortium name="RefSeq"/>
        </authorList>
    </citation>
    <scope>NUCLEOTIDE SEQUENCE [LARGE SCALE GENOMIC DNA]</scope>
    <source>
        <strain evidence="5">J_2021</strain>
    </source>
</reference>